<dbReference type="HOGENOM" id="CLU_3313961_0_0_10"/>
<reference evidence="1 2" key="1">
    <citation type="submission" date="2011-03" db="EMBL/GenBank/DDBJ databases">
        <authorList>
            <person name="Weinstock G."/>
            <person name="Sodergren E."/>
            <person name="Clifton S."/>
            <person name="Fulton L."/>
            <person name="Fulton B."/>
            <person name="Courtney L."/>
            <person name="Fronick C."/>
            <person name="Harrison M."/>
            <person name="Strong C."/>
            <person name="Farmer C."/>
            <person name="Delahaunty K."/>
            <person name="Markovic C."/>
            <person name="Hall O."/>
            <person name="Minx P."/>
            <person name="Tomlinson C."/>
            <person name="Mitreva M."/>
            <person name="Hou S."/>
            <person name="Chen J."/>
            <person name="Wollam A."/>
            <person name="Pepin K.H."/>
            <person name="Johnson M."/>
            <person name="Bhonagiri V."/>
            <person name="Zhang X."/>
            <person name="Suruliraj S."/>
            <person name="Warren W."/>
            <person name="Chinwalla A."/>
            <person name="Mardis E.R."/>
            <person name="Wilson R.K."/>
        </authorList>
    </citation>
    <scope>NUCLEOTIDE SEQUENCE [LARGE SCALE GENOMIC DNA]</scope>
    <source>
        <strain evidence="1 2">YIT 11840</strain>
    </source>
</reference>
<comment type="caution">
    <text evidence="1">The sequence shown here is derived from an EMBL/GenBank/DDBJ whole genome shotgun (WGS) entry which is preliminary data.</text>
</comment>
<protein>
    <submittedName>
        <fullName evidence="1">Uncharacterized protein</fullName>
    </submittedName>
</protein>
<sequence length="39" mass="4531">MKGLTKAFSCRIFAGGKHNRKHKSYGLQEDCMHRHKTVE</sequence>
<dbReference type="AlphaFoldDB" id="G5SNQ0"/>
<evidence type="ECO:0000313" key="2">
    <source>
        <dbReference type="Proteomes" id="UP000003598"/>
    </source>
</evidence>
<gene>
    <name evidence="1" type="ORF">HMPREF9441_00981</name>
</gene>
<name>G5SNQ0_9BACT</name>
<keyword evidence="2" id="KW-1185">Reference proteome</keyword>
<dbReference type="EMBL" id="AFFY01000015">
    <property type="protein sequence ID" value="EHH01316.1"/>
    <property type="molecule type" value="Genomic_DNA"/>
</dbReference>
<dbReference type="Proteomes" id="UP000003598">
    <property type="component" value="Unassembled WGS sequence"/>
</dbReference>
<evidence type="ECO:0000313" key="1">
    <source>
        <dbReference type="EMBL" id="EHH01316.1"/>
    </source>
</evidence>
<proteinExistence type="predicted"/>
<organism evidence="1 2">
    <name type="scientific">Paraprevotella clara YIT 11840</name>
    <dbReference type="NCBI Taxonomy" id="762968"/>
    <lineage>
        <taxon>Bacteria</taxon>
        <taxon>Pseudomonadati</taxon>
        <taxon>Bacteroidota</taxon>
        <taxon>Bacteroidia</taxon>
        <taxon>Bacteroidales</taxon>
        <taxon>Prevotellaceae</taxon>
        <taxon>Paraprevotella</taxon>
    </lineage>
</organism>
<accession>G5SNQ0</accession>